<protein>
    <submittedName>
        <fullName evidence="1">Uncharacterized protein</fullName>
    </submittedName>
</protein>
<feature type="non-terminal residue" evidence="1">
    <location>
        <position position="1"/>
    </location>
</feature>
<accession>A0AAV5W3P6</accession>
<proteinExistence type="predicted"/>
<evidence type="ECO:0000313" key="2">
    <source>
        <dbReference type="Proteomes" id="UP001432322"/>
    </source>
</evidence>
<dbReference type="AlphaFoldDB" id="A0AAV5W3P6"/>
<name>A0AAV5W3P6_9BILA</name>
<organism evidence="1 2">
    <name type="scientific">Pristionchus fissidentatus</name>
    <dbReference type="NCBI Taxonomy" id="1538716"/>
    <lineage>
        <taxon>Eukaryota</taxon>
        <taxon>Metazoa</taxon>
        <taxon>Ecdysozoa</taxon>
        <taxon>Nematoda</taxon>
        <taxon>Chromadorea</taxon>
        <taxon>Rhabditida</taxon>
        <taxon>Rhabditina</taxon>
        <taxon>Diplogasteromorpha</taxon>
        <taxon>Diplogasteroidea</taxon>
        <taxon>Neodiplogasteridae</taxon>
        <taxon>Pristionchus</taxon>
    </lineage>
</organism>
<dbReference type="EMBL" id="BTSY01000005">
    <property type="protein sequence ID" value="GMT26776.1"/>
    <property type="molecule type" value="Genomic_DNA"/>
</dbReference>
<reference evidence="1" key="1">
    <citation type="submission" date="2023-10" db="EMBL/GenBank/DDBJ databases">
        <title>Genome assembly of Pristionchus species.</title>
        <authorList>
            <person name="Yoshida K."/>
            <person name="Sommer R.J."/>
        </authorList>
    </citation>
    <scope>NUCLEOTIDE SEQUENCE</scope>
    <source>
        <strain evidence="1">RS5133</strain>
    </source>
</reference>
<dbReference type="Proteomes" id="UP001432322">
    <property type="component" value="Unassembled WGS sequence"/>
</dbReference>
<gene>
    <name evidence="1" type="ORF">PFISCL1PPCAC_18073</name>
</gene>
<sequence>SAYTCNVWLTRRNDSISSHSMYEKISRRQSSGNREMKSFLITLLPCPYPENSPGPIGLI</sequence>
<keyword evidence="2" id="KW-1185">Reference proteome</keyword>
<comment type="caution">
    <text evidence="1">The sequence shown here is derived from an EMBL/GenBank/DDBJ whole genome shotgun (WGS) entry which is preliminary data.</text>
</comment>
<evidence type="ECO:0000313" key="1">
    <source>
        <dbReference type="EMBL" id="GMT26776.1"/>
    </source>
</evidence>